<keyword evidence="2" id="KW-1185">Reference proteome</keyword>
<accession>A0AAP0IHR0</accession>
<name>A0AAP0IHR0_9MAGN</name>
<gene>
    <name evidence="1" type="ORF">Syun_021534</name>
</gene>
<dbReference type="EMBL" id="JBBNAF010000009">
    <property type="protein sequence ID" value="KAK9114737.1"/>
    <property type="molecule type" value="Genomic_DNA"/>
</dbReference>
<reference evidence="1 2" key="1">
    <citation type="submission" date="2024-01" db="EMBL/GenBank/DDBJ databases">
        <title>Genome assemblies of Stephania.</title>
        <authorList>
            <person name="Yang L."/>
        </authorList>
    </citation>
    <scope>NUCLEOTIDE SEQUENCE [LARGE SCALE GENOMIC DNA]</scope>
    <source>
        <strain evidence="1">YNDBR</strain>
        <tissue evidence="1">Leaf</tissue>
    </source>
</reference>
<dbReference type="AlphaFoldDB" id="A0AAP0IHR0"/>
<comment type="caution">
    <text evidence="1">The sequence shown here is derived from an EMBL/GenBank/DDBJ whole genome shotgun (WGS) entry which is preliminary data.</text>
</comment>
<dbReference type="Proteomes" id="UP001420932">
    <property type="component" value="Unassembled WGS sequence"/>
</dbReference>
<proteinExistence type="predicted"/>
<evidence type="ECO:0000313" key="2">
    <source>
        <dbReference type="Proteomes" id="UP001420932"/>
    </source>
</evidence>
<protein>
    <submittedName>
        <fullName evidence="1">Uncharacterized protein</fullName>
    </submittedName>
</protein>
<sequence length="51" mass="5846">MIFWLVCNQRSIQLYPGDEPLEAFIHQIGENFRLRTLPLVQTSGIILSSSL</sequence>
<organism evidence="1 2">
    <name type="scientific">Stephania yunnanensis</name>
    <dbReference type="NCBI Taxonomy" id="152371"/>
    <lineage>
        <taxon>Eukaryota</taxon>
        <taxon>Viridiplantae</taxon>
        <taxon>Streptophyta</taxon>
        <taxon>Embryophyta</taxon>
        <taxon>Tracheophyta</taxon>
        <taxon>Spermatophyta</taxon>
        <taxon>Magnoliopsida</taxon>
        <taxon>Ranunculales</taxon>
        <taxon>Menispermaceae</taxon>
        <taxon>Menispermoideae</taxon>
        <taxon>Cissampelideae</taxon>
        <taxon>Stephania</taxon>
    </lineage>
</organism>
<evidence type="ECO:0000313" key="1">
    <source>
        <dbReference type="EMBL" id="KAK9114737.1"/>
    </source>
</evidence>